<reference evidence="6 7" key="1">
    <citation type="submission" date="2018-08" db="EMBL/GenBank/DDBJ databases">
        <title>A genome reference for cultivated species of the human gut microbiota.</title>
        <authorList>
            <person name="Zou Y."/>
            <person name="Xue W."/>
            <person name="Luo G."/>
        </authorList>
    </citation>
    <scope>NUCLEOTIDE SEQUENCE [LARGE SCALE GENOMIC DNA]</scope>
    <source>
        <strain evidence="6 7">AF35-6BH</strain>
    </source>
</reference>
<keyword evidence="4" id="KW-0456">Lyase</keyword>
<evidence type="ECO:0000313" key="6">
    <source>
        <dbReference type="EMBL" id="RHM09558.1"/>
    </source>
</evidence>
<dbReference type="InterPro" id="IPR013785">
    <property type="entry name" value="Aldolase_TIM"/>
</dbReference>
<comment type="caution">
    <text evidence="6">The sequence shown here is derived from an EMBL/GenBank/DDBJ whole genome shotgun (WGS) entry which is preliminary data.</text>
</comment>
<dbReference type="Pfam" id="PF01081">
    <property type="entry name" value="Aldolase"/>
    <property type="match status" value="1"/>
</dbReference>
<evidence type="ECO:0000256" key="1">
    <source>
        <dbReference type="ARBA" id="ARBA00004761"/>
    </source>
</evidence>
<dbReference type="OrthoDB" id="9802667at2"/>
<evidence type="ECO:0000256" key="4">
    <source>
        <dbReference type="ARBA" id="ARBA00023239"/>
    </source>
</evidence>
<dbReference type="Gene3D" id="3.20.20.70">
    <property type="entry name" value="Aldolase class I"/>
    <property type="match status" value="1"/>
</dbReference>
<gene>
    <name evidence="6" type="ORF">DWZ83_07115</name>
</gene>
<dbReference type="Proteomes" id="UP000284868">
    <property type="component" value="Unassembled WGS sequence"/>
</dbReference>
<protein>
    <submittedName>
        <fullName evidence="6">2-dehydro-3-deoxyphosphogluconate aldolase</fullName>
    </submittedName>
</protein>
<comment type="similarity">
    <text evidence="2">Belongs to the KHG/KDPG aldolase family.</text>
</comment>
<organism evidence="6 7">
    <name type="scientific">Amedibacillus dolichus</name>
    <dbReference type="NCBI Taxonomy" id="31971"/>
    <lineage>
        <taxon>Bacteria</taxon>
        <taxon>Bacillati</taxon>
        <taxon>Bacillota</taxon>
        <taxon>Erysipelotrichia</taxon>
        <taxon>Erysipelotrichales</taxon>
        <taxon>Erysipelotrichaceae</taxon>
        <taxon>Amedibacillus</taxon>
    </lineage>
</organism>
<dbReference type="RefSeq" id="WP_118365680.1">
    <property type="nucleotide sequence ID" value="NZ_JBKSSH010000001.1"/>
</dbReference>
<dbReference type="AlphaFoldDB" id="A0A415PA34"/>
<name>A0A415PA34_9FIRM</name>
<evidence type="ECO:0000256" key="3">
    <source>
        <dbReference type="ARBA" id="ARBA00011233"/>
    </source>
</evidence>
<dbReference type="EMBL" id="QRPK01000035">
    <property type="protein sequence ID" value="RHM09558.1"/>
    <property type="molecule type" value="Genomic_DNA"/>
</dbReference>
<accession>A0A415PA34</accession>
<evidence type="ECO:0000256" key="5">
    <source>
        <dbReference type="ARBA" id="ARBA00023277"/>
    </source>
</evidence>
<dbReference type="CDD" id="cd00452">
    <property type="entry name" value="KDPG_aldolase"/>
    <property type="match status" value="1"/>
</dbReference>
<comment type="subunit">
    <text evidence="3">Homotrimer.</text>
</comment>
<keyword evidence="7" id="KW-1185">Reference proteome</keyword>
<keyword evidence="5" id="KW-0119">Carbohydrate metabolism</keyword>
<sequence>MNEVVKFIEDHKTLVICRGIYGDDLLHLITALHAGGIMMAEVTFDQADPSAISKTGQAIKMLKENFPDMKIGSGTVTCVEHVVATKEAGGEFCLSPNVNLEVIKKSKELGLVSIPGALTPTEILQAHDAGADIVKVFPAGWLGLKYLKDVKGPINHVKFMAAAGVNEENYADFLKAGYCSAGISGRLLDKEMIAQENYAELTRRAQVFTKIAKEN</sequence>
<evidence type="ECO:0000256" key="2">
    <source>
        <dbReference type="ARBA" id="ARBA00006906"/>
    </source>
</evidence>
<comment type="pathway">
    <text evidence="1">Carbohydrate acid metabolism.</text>
</comment>
<dbReference type="GO" id="GO:0016829">
    <property type="term" value="F:lyase activity"/>
    <property type="evidence" value="ECO:0007669"/>
    <property type="project" value="UniProtKB-KW"/>
</dbReference>
<evidence type="ECO:0000313" key="7">
    <source>
        <dbReference type="Proteomes" id="UP000284868"/>
    </source>
</evidence>
<dbReference type="PANTHER" id="PTHR30246:SF1">
    <property type="entry name" value="2-DEHYDRO-3-DEOXY-6-PHOSPHOGALACTONATE ALDOLASE-RELATED"/>
    <property type="match status" value="1"/>
</dbReference>
<dbReference type="InterPro" id="IPR000887">
    <property type="entry name" value="Aldlse_KDPG_KHG"/>
</dbReference>
<dbReference type="PANTHER" id="PTHR30246">
    <property type="entry name" value="2-KETO-3-DEOXY-6-PHOSPHOGLUCONATE ALDOLASE"/>
    <property type="match status" value="1"/>
</dbReference>
<dbReference type="SUPFAM" id="SSF51569">
    <property type="entry name" value="Aldolase"/>
    <property type="match status" value="1"/>
</dbReference>
<proteinExistence type="inferred from homology"/>